<dbReference type="Gene3D" id="1.10.1280.10">
    <property type="entry name" value="Di-copper center containing domain from catechol oxidase"/>
    <property type="match status" value="1"/>
</dbReference>
<dbReference type="Pfam" id="PF00264">
    <property type="entry name" value="Tyrosinase"/>
    <property type="match status" value="1"/>
</dbReference>
<protein>
    <submittedName>
        <fullName evidence="5">Tyrosinase copper-binding domain-containing protein</fullName>
    </submittedName>
</protein>
<dbReference type="PANTHER" id="PTHR11474">
    <property type="entry name" value="TYROSINASE FAMILY MEMBER"/>
    <property type="match status" value="1"/>
</dbReference>
<name>A0A914PM62_9BILA</name>
<dbReference type="GO" id="GO:0046872">
    <property type="term" value="F:metal ion binding"/>
    <property type="evidence" value="ECO:0007669"/>
    <property type="project" value="UniProtKB-KW"/>
</dbReference>
<keyword evidence="2" id="KW-0186">Copper</keyword>
<evidence type="ECO:0000256" key="2">
    <source>
        <dbReference type="ARBA" id="ARBA00023008"/>
    </source>
</evidence>
<dbReference type="InterPro" id="IPR050316">
    <property type="entry name" value="Tyrosinase/Hemocyanin"/>
</dbReference>
<evidence type="ECO:0000256" key="1">
    <source>
        <dbReference type="ARBA" id="ARBA00022723"/>
    </source>
</evidence>
<dbReference type="PANTHER" id="PTHR11474:SF126">
    <property type="entry name" value="TYROSINASE-LIKE PROTEIN TYR-1-RELATED"/>
    <property type="match status" value="1"/>
</dbReference>
<evidence type="ECO:0000313" key="4">
    <source>
        <dbReference type="Proteomes" id="UP000887578"/>
    </source>
</evidence>
<evidence type="ECO:0000259" key="3">
    <source>
        <dbReference type="PROSITE" id="PS00498"/>
    </source>
</evidence>
<dbReference type="Proteomes" id="UP000887578">
    <property type="component" value="Unplaced"/>
</dbReference>
<keyword evidence="4" id="KW-1185">Reference proteome</keyword>
<reference evidence="5" key="1">
    <citation type="submission" date="2022-11" db="UniProtKB">
        <authorList>
            <consortium name="WormBaseParasite"/>
        </authorList>
    </citation>
    <scope>IDENTIFICATION</scope>
</reference>
<proteinExistence type="predicted"/>
<dbReference type="AlphaFoldDB" id="A0A914PM62"/>
<dbReference type="GO" id="GO:0016491">
    <property type="term" value="F:oxidoreductase activity"/>
    <property type="evidence" value="ECO:0007669"/>
    <property type="project" value="InterPro"/>
</dbReference>
<dbReference type="WBParaSite" id="PDA_v2.g19080.t1">
    <property type="protein sequence ID" value="PDA_v2.g19080.t1"/>
    <property type="gene ID" value="PDA_v2.g19080"/>
</dbReference>
<dbReference type="InterPro" id="IPR002227">
    <property type="entry name" value="Tyrosinase_Cu-bd"/>
</dbReference>
<dbReference type="PROSITE" id="PS00498">
    <property type="entry name" value="TYROSINASE_2"/>
    <property type="match status" value="1"/>
</dbReference>
<organism evidence="4 5">
    <name type="scientific">Panagrolaimus davidi</name>
    <dbReference type="NCBI Taxonomy" id="227884"/>
    <lineage>
        <taxon>Eukaryota</taxon>
        <taxon>Metazoa</taxon>
        <taxon>Ecdysozoa</taxon>
        <taxon>Nematoda</taxon>
        <taxon>Chromadorea</taxon>
        <taxon>Rhabditida</taxon>
        <taxon>Tylenchina</taxon>
        <taxon>Panagrolaimomorpha</taxon>
        <taxon>Panagrolaimoidea</taxon>
        <taxon>Panagrolaimidae</taxon>
        <taxon>Panagrolaimus</taxon>
    </lineage>
</organism>
<sequence>MEKKYVHDILAYTALELRKKCPIPLNYVALEFFHANVHFFVGGDMKPPETAGNDPTFYLLHSFVDYIWEMWRQKRQSRERREREYTENFAECGHPLHFGNETMHPFEILLNRDGLSNAYTDEMYEYAIRPNCSHENVEGCKSKYLFCDTRLEEAKCIPKVKMNGNCTGFEEFDICFEGECSKGKCIPQDSNRNEIENILLQDQNFTTPIIPVTQNLE</sequence>
<dbReference type="InterPro" id="IPR008922">
    <property type="entry name" value="Di-copper_centre_dom_sf"/>
</dbReference>
<dbReference type="SUPFAM" id="SSF48056">
    <property type="entry name" value="Di-copper centre-containing domain"/>
    <property type="match status" value="1"/>
</dbReference>
<accession>A0A914PM62</accession>
<feature type="domain" description="Tyrosinase copper-binding" evidence="3">
    <location>
        <begin position="54"/>
        <end position="65"/>
    </location>
</feature>
<evidence type="ECO:0000313" key="5">
    <source>
        <dbReference type="WBParaSite" id="PDA_v2.g19080.t1"/>
    </source>
</evidence>
<keyword evidence="1" id="KW-0479">Metal-binding</keyword>
<dbReference type="PRINTS" id="PR00092">
    <property type="entry name" value="TYROSINASE"/>
</dbReference>